<sequence length="172" mass="20202">MIMQFQVPQFIDIENKIVGPLTLRQFLYFAAAGGLSFLFFFIFASWLWLLISLILFSVAAAFAFIKYNGQPLVNIAFNALMFSWKPRLYLWQRESQERAAEIPELGERKNLEEYFSRMPSVRKLFINLMTSRGPIPKREKTGPASWGRQKEKTSAFRKMTGEKEIVRRIDYR</sequence>
<dbReference type="EMBL" id="LCAK01000001">
    <property type="protein sequence ID" value="KKR89263.1"/>
    <property type="molecule type" value="Genomic_DNA"/>
</dbReference>
<evidence type="ECO:0000256" key="1">
    <source>
        <dbReference type="SAM" id="Phobius"/>
    </source>
</evidence>
<gene>
    <name evidence="2" type="ORF">UU38_C0001G0165</name>
</gene>
<protein>
    <recommendedName>
        <fullName evidence="4">PrgI family protein</fullName>
    </recommendedName>
</protein>
<keyword evidence="1" id="KW-1133">Transmembrane helix</keyword>
<reference evidence="2 3" key="1">
    <citation type="journal article" date="2015" name="Nature">
        <title>rRNA introns, odd ribosomes, and small enigmatic genomes across a large radiation of phyla.</title>
        <authorList>
            <person name="Brown C.T."/>
            <person name="Hug L.A."/>
            <person name="Thomas B.C."/>
            <person name="Sharon I."/>
            <person name="Castelle C.J."/>
            <person name="Singh A."/>
            <person name="Wilkins M.J."/>
            <person name="Williams K.H."/>
            <person name="Banfield J.F."/>
        </authorList>
    </citation>
    <scope>NUCLEOTIDE SEQUENCE [LARGE SCALE GENOMIC DNA]</scope>
</reference>
<feature type="transmembrane region" description="Helical" evidence="1">
    <location>
        <begin position="46"/>
        <end position="65"/>
    </location>
</feature>
<evidence type="ECO:0000313" key="3">
    <source>
        <dbReference type="Proteomes" id="UP000033918"/>
    </source>
</evidence>
<organism evidence="2 3">
    <name type="scientific">Candidatus Wolfebacteria bacterium GW2011_GWB1_41_12</name>
    <dbReference type="NCBI Taxonomy" id="1619006"/>
    <lineage>
        <taxon>Bacteria</taxon>
        <taxon>Candidatus Wolfeibacteriota</taxon>
    </lineage>
</organism>
<proteinExistence type="predicted"/>
<keyword evidence="1" id="KW-0472">Membrane</keyword>
<accession>A0A0G0UKE5</accession>
<dbReference type="Pfam" id="PF12666">
    <property type="entry name" value="PrgI"/>
    <property type="match status" value="1"/>
</dbReference>
<comment type="caution">
    <text evidence="2">The sequence shown here is derived from an EMBL/GenBank/DDBJ whole genome shotgun (WGS) entry which is preliminary data.</text>
</comment>
<feature type="transmembrane region" description="Helical" evidence="1">
    <location>
        <begin position="21"/>
        <end position="40"/>
    </location>
</feature>
<dbReference type="Proteomes" id="UP000033918">
    <property type="component" value="Unassembled WGS sequence"/>
</dbReference>
<keyword evidence="1" id="KW-0812">Transmembrane</keyword>
<dbReference type="InterPro" id="IPR024414">
    <property type="entry name" value="Uncharacterised_PrgI"/>
</dbReference>
<evidence type="ECO:0000313" key="2">
    <source>
        <dbReference type="EMBL" id="KKR89263.1"/>
    </source>
</evidence>
<name>A0A0G0UKE5_9BACT</name>
<dbReference type="AlphaFoldDB" id="A0A0G0UKE5"/>
<evidence type="ECO:0008006" key="4">
    <source>
        <dbReference type="Google" id="ProtNLM"/>
    </source>
</evidence>